<dbReference type="InterPro" id="IPR030395">
    <property type="entry name" value="GP_PDE_dom"/>
</dbReference>
<dbReference type="Gene3D" id="3.20.20.190">
    <property type="entry name" value="Phosphatidylinositol (PI) phosphodiesterase"/>
    <property type="match status" value="1"/>
</dbReference>
<evidence type="ECO:0000256" key="2">
    <source>
        <dbReference type="ARBA" id="ARBA00012247"/>
    </source>
</evidence>
<sequence length="379" mass="41555">MRRGFAAVVSLLVAGAVLVSDPVAASTKSPPTAQKQDETKPLVIAHRGASGFRPEHTLAAYEVAIEMGADVIEPDVVSTKDGVLVARHENQISGTTDVAEHPEFADRRTTKTIDGKDVTGWFTEDFTLAELKTLRAKERLPGERPGNTRYDGLFEVPTVAEVFALAQRESRRERRTIRVAPETKHPTYFDSIGLSLEEPLAKLIKRYGYDRHDSPVLVQSFEVSNLEDMDRLTKASLVQLVSASGAPYDQVEAGTGLTYAQMLTPEGLADIRTYADWVAPEKKWVLPQGADGYLTGPTETVADAHEAGLKVVVWTMREENKYMAADFRNGTDPLTKGDIAAEVTAFLDEDVDAFFADYPDSAVQARDAWLESPVAVTNQ</sequence>
<evidence type="ECO:0000256" key="3">
    <source>
        <dbReference type="ARBA" id="ARBA00022729"/>
    </source>
</evidence>
<keyword evidence="10" id="KW-1185">Reference proteome</keyword>
<accession>A0ABQ5T492</accession>
<organism evidence="9 10">
    <name type="scientific">Nocardioides luteus</name>
    <dbReference type="NCBI Taxonomy" id="1844"/>
    <lineage>
        <taxon>Bacteria</taxon>
        <taxon>Bacillati</taxon>
        <taxon>Actinomycetota</taxon>
        <taxon>Actinomycetes</taxon>
        <taxon>Propionibacteriales</taxon>
        <taxon>Nocardioidaceae</taxon>
        <taxon>Nocardioides</taxon>
    </lineage>
</organism>
<keyword evidence="5" id="KW-0378">Hydrolase</keyword>
<dbReference type="InterPro" id="IPR017946">
    <property type="entry name" value="PLC-like_Pdiesterase_TIM-brl"/>
</dbReference>
<comment type="caution">
    <text evidence="9">The sequence shown here is derived from an EMBL/GenBank/DDBJ whole genome shotgun (WGS) entry which is preliminary data.</text>
</comment>
<evidence type="ECO:0000256" key="1">
    <source>
        <dbReference type="ARBA" id="ARBA00007277"/>
    </source>
</evidence>
<dbReference type="SUPFAM" id="SSF51695">
    <property type="entry name" value="PLC-like phosphodiesterases"/>
    <property type="match status" value="1"/>
</dbReference>
<dbReference type="Proteomes" id="UP001142292">
    <property type="component" value="Unassembled WGS sequence"/>
</dbReference>
<protein>
    <recommendedName>
        <fullName evidence="2">glycerophosphodiester phosphodiesterase</fullName>
        <ecNumber evidence="2">3.1.4.46</ecNumber>
    </recommendedName>
</protein>
<feature type="domain" description="GP-PDE" evidence="8">
    <location>
        <begin position="41"/>
        <end position="346"/>
    </location>
</feature>
<dbReference type="PANTHER" id="PTHR43620:SF7">
    <property type="entry name" value="GLYCEROPHOSPHODIESTER PHOSPHODIESTERASE GDPD5-RELATED"/>
    <property type="match status" value="1"/>
</dbReference>
<feature type="signal peptide" evidence="7">
    <location>
        <begin position="1"/>
        <end position="25"/>
    </location>
</feature>
<proteinExistence type="inferred from homology"/>
<keyword evidence="3 7" id="KW-0732">Signal</keyword>
<keyword evidence="4" id="KW-0319">Glycerol metabolism</keyword>
<dbReference type="CDD" id="cd08602">
    <property type="entry name" value="GDPD_ScGlpQ1_like"/>
    <property type="match status" value="1"/>
</dbReference>
<dbReference type="Pfam" id="PF03009">
    <property type="entry name" value="GDPD"/>
    <property type="match status" value="1"/>
</dbReference>
<dbReference type="EMBL" id="BSEL01000013">
    <property type="protein sequence ID" value="GLJ70643.1"/>
    <property type="molecule type" value="Genomic_DNA"/>
</dbReference>
<feature type="chain" id="PRO_5045748572" description="glycerophosphodiester phosphodiesterase" evidence="7">
    <location>
        <begin position="26"/>
        <end position="379"/>
    </location>
</feature>
<comment type="catalytic activity">
    <reaction evidence="6">
        <text>a sn-glycero-3-phosphodiester + H2O = an alcohol + sn-glycerol 3-phosphate + H(+)</text>
        <dbReference type="Rhea" id="RHEA:12969"/>
        <dbReference type="ChEBI" id="CHEBI:15377"/>
        <dbReference type="ChEBI" id="CHEBI:15378"/>
        <dbReference type="ChEBI" id="CHEBI:30879"/>
        <dbReference type="ChEBI" id="CHEBI:57597"/>
        <dbReference type="ChEBI" id="CHEBI:83408"/>
        <dbReference type="EC" id="3.1.4.46"/>
    </reaction>
</comment>
<dbReference type="PANTHER" id="PTHR43620">
    <property type="entry name" value="GLYCEROPHOSPHORYL DIESTER PHOSPHODIESTERASE"/>
    <property type="match status" value="1"/>
</dbReference>
<evidence type="ECO:0000313" key="10">
    <source>
        <dbReference type="Proteomes" id="UP001142292"/>
    </source>
</evidence>
<reference evidence="9" key="2">
    <citation type="submission" date="2023-01" db="EMBL/GenBank/DDBJ databases">
        <authorList>
            <person name="Sun Q."/>
            <person name="Evtushenko L."/>
        </authorList>
    </citation>
    <scope>NUCLEOTIDE SEQUENCE</scope>
    <source>
        <strain evidence="9">VKM Ac-1246</strain>
    </source>
</reference>
<gene>
    <name evidence="9" type="primary">glpQ</name>
    <name evidence="9" type="ORF">GCM10017579_46790</name>
</gene>
<comment type="similarity">
    <text evidence="1">Belongs to the glycerophosphoryl diester phosphodiesterase family.</text>
</comment>
<evidence type="ECO:0000256" key="7">
    <source>
        <dbReference type="SAM" id="SignalP"/>
    </source>
</evidence>
<evidence type="ECO:0000256" key="5">
    <source>
        <dbReference type="ARBA" id="ARBA00022801"/>
    </source>
</evidence>
<dbReference type="PROSITE" id="PS51704">
    <property type="entry name" value="GP_PDE"/>
    <property type="match status" value="1"/>
</dbReference>
<evidence type="ECO:0000313" key="9">
    <source>
        <dbReference type="EMBL" id="GLJ70643.1"/>
    </source>
</evidence>
<evidence type="ECO:0000259" key="8">
    <source>
        <dbReference type="PROSITE" id="PS51704"/>
    </source>
</evidence>
<name>A0ABQ5T492_9ACTN</name>
<evidence type="ECO:0000256" key="4">
    <source>
        <dbReference type="ARBA" id="ARBA00022798"/>
    </source>
</evidence>
<dbReference type="EC" id="3.1.4.46" evidence="2"/>
<reference evidence="9" key="1">
    <citation type="journal article" date="2014" name="Int. J. Syst. Evol. Microbiol.">
        <title>Complete genome of a new Firmicutes species belonging to the dominant human colonic microbiota ('Ruminococcus bicirculans') reveals two chromosomes and a selective capacity to utilize plant glucans.</title>
        <authorList>
            <consortium name="NISC Comparative Sequencing Program"/>
            <person name="Wegmann U."/>
            <person name="Louis P."/>
            <person name="Goesmann A."/>
            <person name="Henrissat B."/>
            <person name="Duncan S.H."/>
            <person name="Flint H.J."/>
        </authorList>
    </citation>
    <scope>NUCLEOTIDE SEQUENCE</scope>
    <source>
        <strain evidence="9">VKM Ac-1246</strain>
    </source>
</reference>
<evidence type="ECO:0000256" key="6">
    <source>
        <dbReference type="ARBA" id="ARBA00047512"/>
    </source>
</evidence>